<comment type="caution">
    <text evidence="4">The sequence shown here is derived from an EMBL/GenBank/DDBJ whole genome shotgun (WGS) entry which is preliminary data.</text>
</comment>
<accession>A0AAV7TAX8</accession>
<reference evidence="4" key="1">
    <citation type="journal article" date="2022" name="bioRxiv">
        <title>Sequencing and chromosome-scale assembly of the giantPleurodeles waltlgenome.</title>
        <authorList>
            <person name="Brown T."/>
            <person name="Elewa A."/>
            <person name="Iarovenko S."/>
            <person name="Subramanian E."/>
            <person name="Araus A.J."/>
            <person name="Petzold A."/>
            <person name="Susuki M."/>
            <person name="Suzuki K.-i.T."/>
            <person name="Hayashi T."/>
            <person name="Toyoda A."/>
            <person name="Oliveira C."/>
            <person name="Osipova E."/>
            <person name="Leigh N.D."/>
            <person name="Simon A."/>
            <person name="Yun M.H."/>
        </authorList>
    </citation>
    <scope>NUCLEOTIDE SEQUENCE</scope>
    <source>
        <strain evidence="4">20211129_DDA</strain>
        <tissue evidence="4">Liver</tissue>
    </source>
</reference>
<dbReference type="EMBL" id="JANPWB010000007">
    <property type="protein sequence ID" value="KAJ1173581.1"/>
    <property type="molecule type" value="Genomic_DNA"/>
</dbReference>
<dbReference type="InterPro" id="IPR050143">
    <property type="entry name" value="TRIM/RBCC"/>
</dbReference>
<dbReference type="Pfam" id="PF00622">
    <property type="entry name" value="SPRY"/>
    <property type="match status" value="1"/>
</dbReference>
<name>A0AAV7TAX8_PLEWA</name>
<feature type="coiled-coil region" evidence="2">
    <location>
        <begin position="78"/>
        <end position="112"/>
    </location>
</feature>
<evidence type="ECO:0000313" key="5">
    <source>
        <dbReference type="Proteomes" id="UP001066276"/>
    </source>
</evidence>
<dbReference type="FunFam" id="2.60.120.920:FF:000004">
    <property type="entry name" value="Butyrophilin subfamily 1 member A1"/>
    <property type="match status" value="1"/>
</dbReference>
<dbReference type="Proteomes" id="UP001066276">
    <property type="component" value="Chromosome 4_1"/>
</dbReference>
<dbReference type="PROSITE" id="PS50188">
    <property type="entry name" value="B302_SPRY"/>
    <property type="match status" value="1"/>
</dbReference>
<dbReference type="Gene3D" id="2.60.120.920">
    <property type="match status" value="1"/>
</dbReference>
<evidence type="ECO:0000256" key="2">
    <source>
        <dbReference type="SAM" id="Coils"/>
    </source>
</evidence>
<evidence type="ECO:0000256" key="1">
    <source>
        <dbReference type="ARBA" id="ARBA00023054"/>
    </source>
</evidence>
<proteinExistence type="predicted"/>
<dbReference type="InterPro" id="IPR003877">
    <property type="entry name" value="SPRY_dom"/>
</dbReference>
<keyword evidence="1 2" id="KW-0175">Coiled coil</keyword>
<dbReference type="SMART" id="SM00589">
    <property type="entry name" value="PRY"/>
    <property type="match status" value="1"/>
</dbReference>
<dbReference type="InterPro" id="IPR006574">
    <property type="entry name" value="PRY"/>
</dbReference>
<dbReference type="InterPro" id="IPR013320">
    <property type="entry name" value="ConA-like_dom_sf"/>
</dbReference>
<keyword evidence="5" id="KW-1185">Reference proteome</keyword>
<evidence type="ECO:0000259" key="3">
    <source>
        <dbReference type="PROSITE" id="PS50188"/>
    </source>
</evidence>
<gene>
    <name evidence="4" type="ORF">NDU88_005411</name>
</gene>
<feature type="domain" description="B30.2/SPRY" evidence="3">
    <location>
        <begin position="188"/>
        <end position="375"/>
    </location>
</feature>
<dbReference type="PRINTS" id="PR01407">
    <property type="entry name" value="BUTYPHLNCDUF"/>
</dbReference>
<dbReference type="Pfam" id="PF13765">
    <property type="entry name" value="PRY"/>
    <property type="match status" value="1"/>
</dbReference>
<dbReference type="SUPFAM" id="SSF49899">
    <property type="entry name" value="Concanavalin A-like lectins/glucanases"/>
    <property type="match status" value="1"/>
</dbReference>
<dbReference type="InterPro" id="IPR043136">
    <property type="entry name" value="B30.2/SPRY_sf"/>
</dbReference>
<evidence type="ECO:0000313" key="4">
    <source>
        <dbReference type="EMBL" id="KAJ1173581.1"/>
    </source>
</evidence>
<protein>
    <recommendedName>
        <fullName evidence="3">B30.2/SPRY domain-containing protein</fullName>
    </recommendedName>
</protein>
<dbReference type="InterPro" id="IPR003879">
    <property type="entry name" value="Butyrophylin_SPRY"/>
</dbReference>
<dbReference type="PANTHER" id="PTHR24103">
    <property type="entry name" value="E3 UBIQUITIN-PROTEIN LIGASE TRIM"/>
    <property type="match status" value="1"/>
</dbReference>
<organism evidence="4 5">
    <name type="scientific">Pleurodeles waltl</name>
    <name type="common">Iberian ribbed newt</name>
    <dbReference type="NCBI Taxonomy" id="8319"/>
    <lineage>
        <taxon>Eukaryota</taxon>
        <taxon>Metazoa</taxon>
        <taxon>Chordata</taxon>
        <taxon>Craniata</taxon>
        <taxon>Vertebrata</taxon>
        <taxon>Euteleostomi</taxon>
        <taxon>Amphibia</taxon>
        <taxon>Batrachia</taxon>
        <taxon>Caudata</taxon>
        <taxon>Salamandroidea</taxon>
        <taxon>Salamandridae</taxon>
        <taxon>Pleurodelinae</taxon>
        <taxon>Pleurodeles</taxon>
    </lineage>
</organism>
<dbReference type="AlphaFoldDB" id="A0AAV7TAX8"/>
<dbReference type="SMART" id="SM00449">
    <property type="entry name" value="SPRY"/>
    <property type="match status" value="1"/>
</dbReference>
<sequence>MLYPFERITRVMSVTKWQKGGFIMLTHPYPEGRFISLHDAMNVFNLGQGQCLRYTKIAAAAWQFWPTFPDARDPTQTLVKLGIELKKIEADIEELHNLLREKEQTKLKMDLEMTATEKVDDVELPDERASLEALVIEIEKKCKEPAWEFLKDVRSTLIRCSQAQVQKAEPKVKRKLEQVKSPKEMEKCVKRRTFPKLGHAIKSYQVKVILDPDTAHPDLLVLGCRRLVKVILGKQSVPDNPKRFMNYRCVLGSKGFTSGKHYWEVLLLYGGHNWSIGVAAESVKRKGCFRWSPKENVWALRKCAHEYWALSYQPISLLVHWGFVKLGVYLDYEEGRLSFYNAVSLNHLFTFTCKFFPFKIFPIFGVGDRTEMRLQ</sequence>
<dbReference type="InterPro" id="IPR001870">
    <property type="entry name" value="B30.2/SPRY"/>
</dbReference>